<dbReference type="InterPro" id="IPR036770">
    <property type="entry name" value="Ankyrin_rpt-contain_sf"/>
</dbReference>
<protein>
    <submittedName>
        <fullName evidence="2">Uncharacterized protein</fullName>
    </submittedName>
</protein>
<dbReference type="InParanoid" id="A0A0C3HPQ9"/>
<proteinExistence type="predicted"/>
<accession>A0A0C3HPQ9</accession>
<dbReference type="SMART" id="SM00248">
    <property type="entry name" value="ANK"/>
    <property type="match status" value="3"/>
</dbReference>
<organism evidence="2 3">
    <name type="scientific">Oidiodendron maius (strain Zn)</name>
    <dbReference type="NCBI Taxonomy" id="913774"/>
    <lineage>
        <taxon>Eukaryota</taxon>
        <taxon>Fungi</taxon>
        <taxon>Dikarya</taxon>
        <taxon>Ascomycota</taxon>
        <taxon>Pezizomycotina</taxon>
        <taxon>Leotiomycetes</taxon>
        <taxon>Leotiomycetes incertae sedis</taxon>
        <taxon>Myxotrichaceae</taxon>
        <taxon>Oidiodendron</taxon>
    </lineage>
</organism>
<dbReference type="HOGENOM" id="CLU_337408_0_0_1"/>
<name>A0A0C3HPQ9_OIDMZ</name>
<reference evidence="2 3" key="1">
    <citation type="submission" date="2014-04" db="EMBL/GenBank/DDBJ databases">
        <authorList>
            <consortium name="DOE Joint Genome Institute"/>
            <person name="Kuo A."/>
            <person name="Martino E."/>
            <person name="Perotto S."/>
            <person name="Kohler A."/>
            <person name="Nagy L.G."/>
            <person name="Floudas D."/>
            <person name="Copeland A."/>
            <person name="Barry K.W."/>
            <person name="Cichocki N."/>
            <person name="Veneault-Fourrey C."/>
            <person name="LaButti K."/>
            <person name="Lindquist E.A."/>
            <person name="Lipzen A."/>
            <person name="Lundell T."/>
            <person name="Morin E."/>
            <person name="Murat C."/>
            <person name="Sun H."/>
            <person name="Tunlid A."/>
            <person name="Henrissat B."/>
            <person name="Grigoriev I.V."/>
            <person name="Hibbett D.S."/>
            <person name="Martin F."/>
            <person name="Nordberg H.P."/>
            <person name="Cantor M.N."/>
            <person name="Hua S.X."/>
        </authorList>
    </citation>
    <scope>NUCLEOTIDE SEQUENCE [LARGE SCALE GENOMIC DNA]</scope>
    <source>
        <strain evidence="2 3">Zn</strain>
    </source>
</reference>
<evidence type="ECO:0000256" key="1">
    <source>
        <dbReference type="PROSITE-ProRule" id="PRU00023"/>
    </source>
</evidence>
<dbReference type="OrthoDB" id="539213at2759"/>
<dbReference type="Gene3D" id="1.25.40.20">
    <property type="entry name" value="Ankyrin repeat-containing domain"/>
    <property type="match status" value="1"/>
</dbReference>
<dbReference type="PROSITE" id="PS50297">
    <property type="entry name" value="ANK_REP_REGION"/>
    <property type="match status" value="1"/>
</dbReference>
<dbReference type="InterPro" id="IPR002110">
    <property type="entry name" value="Ankyrin_rpt"/>
</dbReference>
<keyword evidence="3" id="KW-1185">Reference proteome</keyword>
<dbReference type="STRING" id="913774.A0A0C3HPQ9"/>
<reference evidence="3" key="2">
    <citation type="submission" date="2015-01" db="EMBL/GenBank/DDBJ databases">
        <title>Evolutionary Origins and Diversification of the Mycorrhizal Mutualists.</title>
        <authorList>
            <consortium name="DOE Joint Genome Institute"/>
            <consortium name="Mycorrhizal Genomics Consortium"/>
            <person name="Kohler A."/>
            <person name="Kuo A."/>
            <person name="Nagy L.G."/>
            <person name="Floudas D."/>
            <person name="Copeland A."/>
            <person name="Barry K.W."/>
            <person name="Cichocki N."/>
            <person name="Veneault-Fourrey C."/>
            <person name="LaButti K."/>
            <person name="Lindquist E.A."/>
            <person name="Lipzen A."/>
            <person name="Lundell T."/>
            <person name="Morin E."/>
            <person name="Murat C."/>
            <person name="Riley R."/>
            <person name="Ohm R."/>
            <person name="Sun H."/>
            <person name="Tunlid A."/>
            <person name="Henrissat B."/>
            <person name="Grigoriev I.V."/>
            <person name="Hibbett D.S."/>
            <person name="Martin F."/>
        </authorList>
    </citation>
    <scope>NUCLEOTIDE SEQUENCE [LARGE SCALE GENOMIC DNA]</scope>
    <source>
        <strain evidence="3">Zn</strain>
    </source>
</reference>
<dbReference type="AlphaFoldDB" id="A0A0C3HPQ9"/>
<dbReference type="PROSITE" id="PS50088">
    <property type="entry name" value="ANK_REPEAT"/>
    <property type="match status" value="1"/>
</dbReference>
<dbReference type="Pfam" id="PF12796">
    <property type="entry name" value="Ank_2"/>
    <property type="match status" value="1"/>
</dbReference>
<sequence>MEGLSNAAGVVAVVSITTDILAGIARLYTLYQSIKDAPQDINSILRDLHQLSTTLHYIEEQQKGLLDDTIKTPLLTCKQKIGNLHEMIQALSVALQSRKGKKRLWTSCKAVLRKDRIISLRQSLEETKNTMILVLVSRRDLISLPTKESYTLTRLASKVQDIEGQQGMLQNGTDGILKNLSDLEGKLLPQLTTISSKMSDLEYTIHKINSPPYVPGAKSDSAKLECFNYSKCSLSAKPCRRQKHVSIHIPFYIPTPFGSIDFQFQIETGDATIEIPSIQLMIQKTISLVWHPMSWAIRLGSAFATHILVMRCQSGWKHVLSPVRSVSDISPVFSLCQDGNINAVRELISRGGASVSDTDSYGRQPLHFALMGQQLEMSRFLLENGADKFIRTFRGCTLLGYTTLASPHWMEYVLLLEDLVDFSTAESNGWQLLRGFYVSDHEYSISFCLEWLFTRHLCAGFESLNFRSLYHSYLAAVMRNDCKAVNLILNLCPHISDHRRNLATPLQLLLDRPNNAPEMFKALIDSGEDLHQIQWHETASSKAMKYWTSFRAWRSQLKIYYQSFHSILTRETDLPEMPLRRQGWSFDGLQRLFNLPFRSTVTVQSDSSNCYYCKIEILDIERDYIFVDPWWEHLLDRIKKYQCICQCLKTSAEWLDASGKSSIQNLCGVHVSTQSDEYIYSQNDQATVGKVTTSTCEHCSTLEITPVLQLDVEISLARPPKVSLDNNKLAEIWFNIPPLECLYGYKECEPSSPISLDTGSLHPGSRNRVHTSDWEASSGMIFPSRKEIMTQFVKRGGWTKRYLPGHLYCFHCISMFENWAEELGCGSAQVAEHMSPTMPGAFPT</sequence>
<evidence type="ECO:0000313" key="3">
    <source>
        <dbReference type="Proteomes" id="UP000054321"/>
    </source>
</evidence>
<evidence type="ECO:0000313" key="2">
    <source>
        <dbReference type="EMBL" id="KIN05000.1"/>
    </source>
</evidence>
<dbReference type="Proteomes" id="UP000054321">
    <property type="component" value="Unassembled WGS sequence"/>
</dbReference>
<keyword evidence="1" id="KW-0040">ANK repeat</keyword>
<feature type="repeat" description="ANK" evidence="1">
    <location>
        <begin position="361"/>
        <end position="387"/>
    </location>
</feature>
<dbReference type="SUPFAM" id="SSF48403">
    <property type="entry name" value="Ankyrin repeat"/>
    <property type="match status" value="1"/>
</dbReference>
<dbReference type="EMBL" id="KN832872">
    <property type="protein sequence ID" value="KIN05000.1"/>
    <property type="molecule type" value="Genomic_DNA"/>
</dbReference>
<gene>
    <name evidence="2" type="ORF">OIDMADRAFT_50828</name>
</gene>